<dbReference type="AlphaFoldDB" id="G2XN70"/>
<protein>
    <submittedName>
        <fullName evidence="1">Uncharacterized protein</fullName>
    </submittedName>
</protein>
<sequence>MIEPGKHEDTYQKIAHCAVYRVVGEIYVATLLTKVSVEALISGVSKARGTVPYRVPISPAV</sequence>
<evidence type="ECO:0000313" key="2">
    <source>
        <dbReference type="Proteomes" id="UP000008177"/>
    </source>
</evidence>
<reference evidence="2" key="1">
    <citation type="journal article" date="2011" name="PLoS Genet.">
        <title>Genomic analysis of the necrotrophic fungal pathogens Sclerotinia sclerotiorum and Botrytis cinerea.</title>
        <authorList>
            <person name="Amselem J."/>
            <person name="Cuomo C.A."/>
            <person name="van Kan J.A."/>
            <person name="Viaud M."/>
            <person name="Benito E.P."/>
            <person name="Couloux A."/>
            <person name="Coutinho P.M."/>
            <person name="de Vries R.P."/>
            <person name="Dyer P.S."/>
            <person name="Fillinger S."/>
            <person name="Fournier E."/>
            <person name="Gout L."/>
            <person name="Hahn M."/>
            <person name="Kohn L."/>
            <person name="Lapalu N."/>
            <person name="Plummer K.M."/>
            <person name="Pradier J.M."/>
            <person name="Quevillon E."/>
            <person name="Sharon A."/>
            <person name="Simon A."/>
            <person name="ten Have A."/>
            <person name="Tudzynski B."/>
            <person name="Tudzynski P."/>
            <person name="Wincker P."/>
            <person name="Andrew M."/>
            <person name="Anthouard V."/>
            <person name="Beever R.E."/>
            <person name="Beffa R."/>
            <person name="Benoit I."/>
            <person name="Bouzid O."/>
            <person name="Brault B."/>
            <person name="Chen Z."/>
            <person name="Choquer M."/>
            <person name="Collemare J."/>
            <person name="Cotton P."/>
            <person name="Danchin E.G."/>
            <person name="Da Silva C."/>
            <person name="Gautier A."/>
            <person name="Giraud C."/>
            <person name="Giraud T."/>
            <person name="Gonzalez C."/>
            <person name="Grossetete S."/>
            <person name="Guldener U."/>
            <person name="Henrissat B."/>
            <person name="Howlett B.J."/>
            <person name="Kodira C."/>
            <person name="Kretschmer M."/>
            <person name="Lappartient A."/>
            <person name="Leroch M."/>
            <person name="Levis C."/>
            <person name="Mauceli E."/>
            <person name="Neuveglise C."/>
            <person name="Oeser B."/>
            <person name="Pearson M."/>
            <person name="Poulain J."/>
            <person name="Poussereau N."/>
            <person name="Quesneville H."/>
            <person name="Rascle C."/>
            <person name="Schumacher J."/>
            <person name="Segurens B."/>
            <person name="Sexton A."/>
            <person name="Silva E."/>
            <person name="Sirven C."/>
            <person name="Soanes D.M."/>
            <person name="Talbot N.J."/>
            <person name="Templeton M."/>
            <person name="Yandava C."/>
            <person name="Yarden O."/>
            <person name="Zeng Q."/>
            <person name="Rollins J.A."/>
            <person name="Lebrun M.H."/>
            <person name="Dickman M."/>
        </authorList>
    </citation>
    <scope>NUCLEOTIDE SEQUENCE [LARGE SCALE GENOMIC DNA]</scope>
    <source>
        <strain evidence="2">T4</strain>
    </source>
</reference>
<dbReference type="EMBL" id="FQ790245">
    <property type="protein sequence ID" value="CCD42326.1"/>
    <property type="molecule type" value="Genomic_DNA"/>
</dbReference>
<dbReference type="HOGENOM" id="CLU_2922328_0_0_1"/>
<gene>
    <name evidence="1" type="ORF">BofuT4_uP014540.1</name>
</gene>
<accession>G2XN70</accession>
<dbReference type="InParanoid" id="G2XN70"/>
<proteinExistence type="predicted"/>
<evidence type="ECO:0000313" key="1">
    <source>
        <dbReference type="EMBL" id="CCD42326.1"/>
    </source>
</evidence>
<name>G2XN70_BOTF4</name>
<dbReference type="Proteomes" id="UP000008177">
    <property type="component" value="Unplaced contigs"/>
</dbReference>
<organism evidence="1 2">
    <name type="scientific">Botryotinia fuckeliana (strain T4)</name>
    <name type="common">Noble rot fungus</name>
    <name type="synonym">Botrytis cinerea</name>
    <dbReference type="NCBI Taxonomy" id="999810"/>
    <lineage>
        <taxon>Eukaryota</taxon>
        <taxon>Fungi</taxon>
        <taxon>Dikarya</taxon>
        <taxon>Ascomycota</taxon>
        <taxon>Pezizomycotina</taxon>
        <taxon>Leotiomycetes</taxon>
        <taxon>Helotiales</taxon>
        <taxon>Sclerotiniaceae</taxon>
        <taxon>Botrytis</taxon>
    </lineage>
</organism>